<sequence>MKGRTASRKTIEVKSAREVRPQRSGDESRNREAQVLPLISALVATTVCYYALPPAAVALDFSNIGNVAIRIVNASVALLTVSPNVLMLGSAASNSQSDLLTSALFGCIATFLWALGTFWFNTAGCVWLFFIALGLQILAVGGSS</sequence>
<protein>
    <submittedName>
        <fullName evidence="3">Uncharacterized protein</fullName>
    </submittedName>
</protein>
<evidence type="ECO:0000256" key="1">
    <source>
        <dbReference type="SAM" id="MobiDB-lite"/>
    </source>
</evidence>
<reference evidence="3" key="2">
    <citation type="submission" date="2023-06" db="EMBL/GenBank/DDBJ databases">
        <title>Long-read-based genome assembly of the green algal bacterivore Cymbomonas tetramitiformis.</title>
        <authorList>
            <person name="Gyaltshen Y."/>
            <person name="Rozenberg A."/>
            <person name="Paasch A."/>
            <person name="Burns J.A."/>
            <person name="Warring S."/>
            <person name="Larson R."/>
            <person name="Maurer-Alcala X."/>
            <person name="Dacks J."/>
            <person name="Kim E."/>
        </authorList>
    </citation>
    <scope>NUCLEOTIDE SEQUENCE</scope>
    <source>
        <strain evidence="3">PLY_AMNH</strain>
    </source>
</reference>
<evidence type="ECO:0000313" key="5">
    <source>
        <dbReference type="Proteomes" id="UP001190700"/>
    </source>
</evidence>
<evidence type="ECO:0000313" key="3">
    <source>
        <dbReference type="EMBL" id="KAK3250570.1"/>
    </source>
</evidence>
<feature type="transmembrane region" description="Helical" evidence="2">
    <location>
        <begin position="126"/>
        <end position="143"/>
    </location>
</feature>
<name>A0AAE0F500_9CHLO</name>
<keyword evidence="2" id="KW-0472">Membrane</keyword>
<accession>A0AAE0F500</accession>
<organism evidence="3 5">
    <name type="scientific">Cymbomonas tetramitiformis</name>
    <dbReference type="NCBI Taxonomy" id="36881"/>
    <lineage>
        <taxon>Eukaryota</taxon>
        <taxon>Viridiplantae</taxon>
        <taxon>Chlorophyta</taxon>
        <taxon>Pyramimonadophyceae</taxon>
        <taxon>Pyramimonadales</taxon>
        <taxon>Pyramimonadaceae</taxon>
        <taxon>Cymbomonas</taxon>
    </lineage>
</organism>
<feature type="region of interest" description="Disordered" evidence="1">
    <location>
        <begin position="1"/>
        <end position="28"/>
    </location>
</feature>
<evidence type="ECO:0000313" key="4">
    <source>
        <dbReference type="EMBL" id="KAK3250574.1"/>
    </source>
</evidence>
<dbReference type="EMBL" id="LGRX02026620">
    <property type="protein sequence ID" value="KAK3250570.1"/>
    <property type="molecule type" value="Genomic_DNA"/>
</dbReference>
<proteinExistence type="predicted"/>
<evidence type="ECO:0000256" key="2">
    <source>
        <dbReference type="SAM" id="Phobius"/>
    </source>
</evidence>
<feature type="compositionally biased region" description="Basic and acidic residues" evidence="1">
    <location>
        <begin position="9"/>
        <end position="28"/>
    </location>
</feature>
<keyword evidence="2" id="KW-1133">Transmembrane helix</keyword>
<dbReference type="AlphaFoldDB" id="A0AAE0F500"/>
<feature type="transmembrane region" description="Helical" evidence="2">
    <location>
        <begin position="99"/>
        <end position="120"/>
    </location>
</feature>
<reference evidence="3 5" key="1">
    <citation type="journal article" date="2015" name="Genome Biol. Evol.">
        <title>Comparative Genomics of a Bacterivorous Green Alga Reveals Evolutionary Causalities and Consequences of Phago-Mixotrophic Mode of Nutrition.</title>
        <authorList>
            <person name="Burns J.A."/>
            <person name="Paasch A."/>
            <person name="Narechania A."/>
            <person name="Kim E."/>
        </authorList>
    </citation>
    <scope>NUCLEOTIDE SEQUENCE [LARGE SCALE GENOMIC DNA]</scope>
    <source>
        <strain evidence="3">PLY_AMNH</strain>
    </source>
</reference>
<dbReference type="EMBL" id="LGRX02026619">
    <property type="protein sequence ID" value="KAK3250574.1"/>
    <property type="molecule type" value="Genomic_DNA"/>
</dbReference>
<keyword evidence="5" id="KW-1185">Reference proteome</keyword>
<gene>
    <name evidence="4" type="ORF">CYMTET_40050</name>
    <name evidence="3" type="ORF">CYMTET_40052</name>
</gene>
<comment type="caution">
    <text evidence="3">The sequence shown here is derived from an EMBL/GenBank/DDBJ whole genome shotgun (WGS) entry which is preliminary data.</text>
</comment>
<keyword evidence="2" id="KW-0812">Transmembrane</keyword>
<feature type="transmembrane region" description="Helical" evidence="2">
    <location>
        <begin position="33"/>
        <end position="52"/>
    </location>
</feature>
<feature type="transmembrane region" description="Helical" evidence="2">
    <location>
        <begin position="64"/>
        <end position="87"/>
    </location>
</feature>
<dbReference type="Proteomes" id="UP001190700">
    <property type="component" value="Unassembled WGS sequence"/>
</dbReference>